<feature type="region of interest" description="Disordered" evidence="3">
    <location>
        <begin position="1"/>
        <end position="31"/>
    </location>
</feature>
<evidence type="ECO:0000256" key="3">
    <source>
        <dbReference type="SAM" id="MobiDB-lite"/>
    </source>
</evidence>
<dbReference type="GO" id="GO:0000160">
    <property type="term" value="P:phosphorelay signal transduction system"/>
    <property type="evidence" value="ECO:0007669"/>
    <property type="project" value="InterPro"/>
</dbReference>
<evidence type="ECO:0000259" key="4">
    <source>
        <dbReference type="PROSITE" id="PS50110"/>
    </source>
</evidence>
<evidence type="ECO:0000256" key="2">
    <source>
        <dbReference type="PROSITE-ProRule" id="PRU00169"/>
    </source>
</evidence>
<dbReference type="InterPro" id="IPR050595">
    <property type="entry name" value="Bact_response_regulator"/>
</dbReference>
<feature type="modified residue" description="4-aspartylphosphate" evidence="2">
    <location>
        <position position="89"/>
    </location>
</feature>
<feature type="domain" description="Response regulatory" evidence="4">
    <location>
        <begin position="39"/>
        <end position="154"/>
    </location>
</feature>
<dbReference type="InterPro" id="IPR001789">
    <property type="entry name" value="Sig_transdc_resp-reg_receiver"/>
</dbReference>
<proteinExistence type="predicted"/>
<dbReference type="EMBL" id="CP053452">
    <property type="protein sequence ID" value="QJW92748.1"/>
    <property type="molecule type" value="Genomic_DNA"/>
</dbReference>
<dbReference type="PROSITE" id="PS50110">
    <property type="entry name" value="RESPONSE_REGULATORY"/>
    <property type="match status" value="1"/>
</dbReference>
<dbReference type="Gene3D" id="3.40.50.2300">
    <property type="match status" value="1"/>
</dbReference>
<dbReference type="AlphaFoldDB" id="A0A6M5YFJ2"/>
<evidence type="ECO:0000313" key="5">
    <source>
        <dbReference type="EMBL" id="QJW92748.1"/>
    </source>
</evidence>
<evidence type="ECO:0000313" key="6">
    <source>
        <dbReference type="Proteomes" id="UP000503447"/>
    </source>
</evidence>
<name>A0A6M5YFJ2_9BACT</name>
<organism evidence="5 6">
    <name type="scientific">Frigoriglobus tundricola</name>
    <dbReference type="NCBI Taxonomy" id="2774151"/>
    <lineage>
        <taxon>Bacteria</taxon>
        <taxon>Pseudomonadati</taxon>
        <taxon>Planctomycetota</taxon>
        <taxon>Planctomycetia</taxon>
        <taxon>Gemmatales</taxon>
        <taxon>Gemmataceae</taxon>
        <taxon>Frigoriglobus</taxon>
    </lineage>
</organism>
<dbReference type="CDD" id="cd00156">
    <property type="entry name" value="REC"/>
    <property type="match status" value="1"/>
</dbReference>
<dbReference type="Pfam" id="PF00072">
    <property type="entry name" value="Response_reg"/>
    <property type="match status" value="1"/>
</dbReference>
<dbReference type="Proteomes" id="UP000503447">
    <property type="component" value="Chromosome"/>
</dbReference>
<dbReference type="SUPFAM" id="SSF55874">
    <property type="entry name" value="ATPase domain of HSP90 chaperone/DNA topoisomerase II/histidine kinase"/>
    <property type="match status" value="1"/>
</dbReference>
<dbReference type="SMART" id="SM00448">
    <property type="entry name" value="REC"/>
    <property type="match status" value="1"/>
</dbReference>
<gene>
    <name evidence="5" type="ORF">FTUN_0245</name>
</gene>
<keyword evidence="1 2" id="KW-0597">Phosphoprotein</keyword>
<keyword evidence="6" id="KW-1185">Reference proteome</keyword>
<dbReference type="PANTHER" id="PTHR44591">
    <property type="entry name" value="STRESS RESPONSE REGULATOR PROTEIN 1"/>
    <property type="match status" value="1"/>
</dbReference>
<accession>A0A6M5YFJ2</accession>
<evidence type="ECO:0000256" key="1">
    <source>
        <dbReference type="ARBA" id="ARBA00022553"/>
    </source>
</evidence>
<dbReference type="KEGG" id="ftj:FTUN_0245"/>
<dbReference type="Pfam" id="PF13581">
    <property type="entry name" value="HATPase_c_2"/>
    <property type="match status" value="1"/>
</dbReference>
<dbReference type="PANTHER" id="PTHR44591:SF3">
    <property type="entry name" value="RESPONSE REGULATORY DOMAIN-CONTAINING PROTEIN"/>
    <property type="match status" value="1"/>
</dbReference>
<dbReference type="InterPro" id="IPR003594">
    <property type="entry name" value="HATPase_dom"/>
</dbReference>
<protein>
    <recommendedName>
        <fullName evidence="4">Response regulatory domain-containing protein</fullName>
    </recommendedName>
</protein>
<dbReference type="CDD" id="cd16936">
    <property type="entry name" value="HATPase_RsbW-like"/>
    <property type="match status" value="1"/>
</dbReference>
<reference evidence="6" key="1">
    <citation type="submission" date="2020-05" db="EMBL/GenBank/DDBJ databases">
        <title>Frigoriglobus tundricola gen. nov., sp. nov., a psychrotolerant cellulolytic planctomycete of the family Gemmataceae with two divergent copies of 16S rRNA gene.</title>
        <authorList>
            <person name="Kulichevskaya I.S."/>
            <person name="Ivanova A.A."/>
            <person name="Naumoff D.G."/>
            <person name="Beletsky A.V."/>
            <person name="Rijpstra W.I.C."/>
            <person name="Sinninghe Damste J.S."/>
            <person name="Mardanov A.V."/>
            <person name="Ravin N.V."/>
            <person name="Dedysh S.N."/>
        </authorList>
    </citation>
    <scope>NUCLEOTIDE SEQUENCE [LARGE SCALE GENOMIC DNA]</scope>
    <source>
        <strain evidence="6">PL17</strain>
    </source>
</reference>
<sequence length="332" mass="35768">MATHPGVASDTQPGLVLSMPPAPARSPAPLRGVPADAPTVLLVDDSSVQRRIVHSLLEAAGAWHVVHANDGLAALNLIEAAPPSLVLTDVYMPRMDGLALVEQIRDRFPTVPVVLMTGMGSEHTAVAALKAGAADYVPKRSMVTELGPILERVLTNARAESDRMRLMSGITGRSGRYVLDNDPRLVGPLVAHIREDLLAVGVCNRHSVTRVGIALEEALLNAIYHGNLEVSSKLKENGDGPFHALVRERRSQEPYSGRRVQVLSRVTHQRATFVITDGGAGFDVAALPDPTDFENLEIPSGRGLLLMRSFMDEVRYNATGNRVTLVKLRSAD</sequence>
<dbReference type="SUPFAM" id="SSF52172">
    <property type="entry name" value="CheY-like"/>
    <property type="match status" value="1"/>
</dbReference>
<dbReference type="InterPro" id="IPR011006">
    <property type="entry name" value="CheY-like_superfamily"/>
</dbReference>
<dbReference type="Gene3D" id="3.30.565.10">
    <property type="entry name" value="Histidine kinase-like ATPase, C-terminal domain"/>
    <property type="match status" value="1"/>
</dbReference>
<dbReference type="InterPro" id="IPR036890">
    <property type="entry name" value="HATPase_C_sf"/>
</dbReference>
<dbReference type="RefSeq" id="WP_227254698.1">
    <property type="nucleotide sequence ID" value="NZ_CP053452.2"/>
</dbReference>